<evidence type="ECO:0000313" key="4">
    <source>
        <dbReference type="Proteomes" id="UP001168877"/>
    </source>
</evidence>
<organism evidence="3 4">
    <name type="scientific">Acer saccharum</name>
    <name type="common">Sugar maple</name>
    <dbReference type="NCBI Taxonomy" id="4024"/>
    <lineage>
        <taxon>Eukaryota</taxon>
        <taxon>Viridiplantae</taxon>
        <taxon>Streptophyta</taxon>
        <taxon>Embryophyta</taxon>
        <taxon>Tracheophyta</taxon>
        <taxon>Spermatophyta</taxon>
        <taxon>Magnoliopsida</taxon>
        <taxon>eudicotyledons</taxon>
        <taxon>Gunneridae</taxon>
        <taxon>Pentapetalae</taxon>
        <taxon>rosids</taxon>
        <taxon>malvids</taxon>
        <taxon>Sapindales</taxon>
        <taxon>Sapindaceae</taxon>
        <taxon>Hippocastanoideae</taxon>
        <taxon>Acereae</taxon>
        <taxon>Acer</taxon>
    </lineage>
</organism>
<dbReference type="SUPFAM" id="SSF48576">
    <property type="entry name" value="Terpenoid synthases"/>
    <property type="match status" value="1"/>
</dbReference>
<keyword evidence="4" id="KW-1185">Reference proteome</keyword>
<gene>
    <name evidence="3" type="ORF">LWI29_038270</name>
</gene>
<dbReference type="Proteomes" id="UP001168877">
    <property type="component" value="Unassembled WGS sequence"/>
</dbReference>
<reference evidence="3" key="1">
    <citation type="journal article" date="2022" name="Plant J.">
        <title>Strategies of tolerance reflected in two North American maple genomes.</title>
        <authorList>
            <person name="McEvoy S.L."/>
            <person name="Sezen U.U."/>
            <person name="Trouern-Trend A."/>
            <person name="McMahon S.M."/>
            <person name="Schaberg P.G."/>
            <person name="Yang J."/>
            <person name="Wegrzyn J.L."/>
            <person name="Swenson N.G."/>
        </authorList>
    </citation>
    <scope>NUCLEOTIDE SEQUENCE</scope>
    <source>
        <strain evidence="3">NS2018</strain>
    </source>
</reference>
<name>A0AA39W5B4_ACESA</name>
<dbReference type="AlphaFoldDB" id="A0AA39W5B4"/>
<dbReference type="Gene3D" id="1.10.600.10">
    <property type="entry name" value="Farnesyl Diphosphate Synthase"/>
    <property type="match status" value="1"/>
</dbReference>
<comment type="caution">
    <text evidence="3">The sequence shown here is derived from an EMBL/GenBank/DDBJ whole genome shotgun (WGS) entry which is preliminary data.</text>
</comment>
<evidence type="ECO:0000313" key="3">
    <source>
        <dbReference type="EMBL" id="KAK0602920.1"/>
    </source>
</evidence>
<keyword evidence="1" id="KW-0812">Transmembrane</keyword>
<dbReference type="InterPro" id="IPR008949">
    <property type="entry name" value="Isoprenoid_synthase_dom_sf"/>
</dbReference>
<evidence type="ECO:0000256" key="1">
    <source>
        <dbReference type="SAM" id="Phobius"/>
    </source>
</evidence>
<feature type="domain" description="Terpene synthase metal-binding" evidence="2">
    <location>
        <begin position="94"/>
        <end position="179"/>
    </location>
</feature>
<keyword evidence="1" id="KW-0472">Membrane</keyword>
<dbReference type="InterPro" id="IPR005630">
    <property type="entry name" value="Terpene_synthase_metal-bd"/>
</dbReference>
<dbReference type="GO" id="GO:0010333">
    <property type="term" value="F:terpene synthase activity"/>
    <property type="evidence" value="ECO:0007669"/>
    <property type="project" value="InterPro"/>
</dbReference>
<evidence type="ECO:0000259" key="2">
    <source>
        <dbReference type="Pfam" id="PF03936"/>
    </source>
</evidence>
<dbReference type="EMBL" id="JAUESC010000003">
    <property type="protein sequence ID" value="KAK0602920.1"/>
    <property type="molecule type" value="Genomic_DNA"/>
</dbReference>
<accession>A0AA39W5B4</accession>
<protein>
    <recommendedName>
        <fullName evidence="2">Terpene synthase metal-binding domain-containing protein</fullName>
    </recommendedName>
</protein>
<proteinExistence type="predicted"/>
<dbReference type="Pfam" id="PF03936">
    <property type="entry name" value="Terpene_synth_C"/>
    <property type="match status" value="1"/>
</dbReference>
<reference evidence="3" key="2">
    <citation type="submission" date="2023-06" db="EMBL/GenBank/DDBJ databases">
        <authorList>
            <person name="Swenson N.G."/>
            <person name="Wegrzyn J.L."/>
            <person name="Mcevoy S.L."/>
        </authorList>
    </citation>
    <scope>NUCLEOTIDE SEQUENCE</scope>
    <source>
        <strain evidence="3">NS2018</strain>
        <tissue evidence="3">Leaf</tissue>
    </source>
</reference>
<feature type="transmembrane region" description="Helical" evidence="1">
    <location>
        <begin position="33"/>
        <end position="52"/>
    </location>
</feature>
<dbReference type="GO" id="GO:0000287">
    <property type="term" value="F:magnesium ion binding"/>
    <property type="evidence" value="ECO:0007669"/>
    <property type="project" value="InterPro"/>
</dbReference>
<keyword evidence="1" id="KW-1133">Transmembrane helix</keyword>
<sequence length="185" mass="21261">MRYGSGETTNPTETQIKEERDEIVKMMMIGLEMMMMIVGLEIDLVCEIGLVYEDDDELGMMMMIGLEMMMMIVRLEIDLVIEDDQIDPGFVFLEMKEMFTAYLVEAQWSNQNYVPPLDEYFRTAVVTAGLFAYTASIFLGMGEEIAEKNNAFEWLLSRPRILSATYDIARLKNDMTSHKVSAIEI</sequence>